<evidence type="ECO:0000313" key="2">
    <source>
        <dbReference type="EMBL" id="EAY23635.1"/>
    </source>
</evidence>
<dbReference type="VEuPathDB" id="TrichDB:TVAGG3_0992580"/>
<dbReference type="STRING" id="5722.A2D7B8"/>
<dbReference type="GO" id="GO:0016192">
    <property type="term" value="P:vesicle-mediated transport"/>
    <property type="evidence" value="ECO:0000318"/>
    <property type="project" value="GO_Central"/>
</dbReference>
<dbReference type="KEGG" id="tva:4720873"/>
<dbReference type="eggNOG" id="KOG1302">
    <property type="taxonomic scope" value="Eukaryota"/>
</dbReference>
<accession>A2D7B8</accession>
<gene>
    <name evidence="2" type="ORF">TVAG_119720</name>
</gene>
<dbReference type="InterPro" id="IPR036045">
    <property type="entry name" value="Sec1-like_sf"/>
</dbReference>
<dbReference type="GO" id="GO:0006886">
    <property type="term" value="P:intracellular protein transport"/>
    <property type="evidence" value="ECO:0000318"/>
    <property type="project" value="GO_Central"/>
</dbReference>
<dbReference type="VEuPathDB" id="TrichDB:TVAG_119720"/>
<proteinExistence type="inferred from homology"/>
<organism evidence="2 3">
    <name type="scientific">Trichomonas vaginalis (strain ATCC PRA-98 / G3)</name>
    <dbReference type="NCBI Taxonomy" id="412133"/>
    <lineage>
        <taxon>Eukaryota</taxon>
        <taxon>Metamonada</taxon>
        <taxon>Parabasalia</taxon>
        <taxon>Trichomonadida</taxon>
        <taxon>Trichomonadidae</taxon>
        <taxon>Trichomonas</taxon>
    </lineage>
</organism>
<dbReference type="EMBL" id="DS113177">
    <property type="protein sequence ID" value="EAY23635.1"/>
    <property type="molecule type" value="Genomic_DNA"/>
</dbReference>
<dbReference type="InterPro" id="IPR027482">
    <property type="entry name" value="Sec1-like_dom2"/>
</dbReference>
<dbReference type="Proteomes" id="UP000001542">
    <property type="component" value="Unassembled WGS sequence"/>
</dbReference>
<keyword evidence="3" id="KW-1185">Reference proteome</keyword>
<dbReference type="InterPro" id="IPR043155">
    <property type="entry name" value="VPS33_dom3b"/>
</dbReference>
<reference evidence="2" key="1">
    <citation type="submission" date="2006-10" db="EMBL/GenBank/DDBJ databases">
        <authorList>
            <person name="Amadeo P."/>
            <person name="Zhao Q."/>
            <person name="Wortman J."/>
            <person name="Fraser-Liggett C."/>
            <person name="Carlton J."/>
        </authorList>
    </citation>
    <scope>NUCLEOTIDE SEQUENCE</scope>
    <source>
        <strain evidence="2">G3</strain>
    </source>
</reference>
<dbReference type="Gene3D" id="3.40.50.1910">
    <property type="match status" value="2"/>
</dbReference>
<dbReference type="InterPro" id="IPR001619">
    <property type="entry name" value="Sec1-like"/>
</dbReference>
<comment type="similarity">
    <text evidence="1">Belongs to the STXBP/unc-18/SEC1 family.</text>
</comment>
<dbReference type="Pfam" id="PF00995">
    <property type="entry name" value="Sec1"/>
    <property type="match status" value="1"/>
</dbReference>
<evidence type="ECO:0000256" key="1">
    <source>
        <dbReference type="ARBA" id="ARBA00009884"/>
    </source>
</evidence>
<dbReference type="Gene3D" id="1.25.40.850">
    <property type="match status" value="1"/>
</dbReference>
<name>A2D7B8_TRIV3</name>
<dbReference type="SUPFAM" id="SSF56815">
    <property type="entry name" value="Sec1/munc18-like (SM) proteins"/>
    <property type="match status" value="1"/>
</dbReference>
<evidence type="ECO:0000313" key="3">
    <source>
        <dbReference type="Proteomes" id="UP000001542"/>
    </source>
</evidence>
<dbReference type="SMR" id="A2D7B8"/>
<dbReference type="InParanoid" id="A2D7B8"/>
<protein>
    <submittedName>
        <fullName evidence="2">Sec1 family protein</fullName>
    </submittedName>
</protein>
<reference evidence="2" key="2">
    <citation type="journal article" date="2007" name="Science">
        <title>Draft genome sequence of the sexually transmitted pathogen Trichomonas vaginalis.</title>
        <authorList>
            <person name="Carlton J.M."/>
            <person name="Hirt R.P."/>
            <person name="Silva J.C."/>
            <person name="Delcher A.L."/>
            <person name="Schatz M."/>
            <person name="Zhao Q."/>
            <person name="Wortman J.R."/>
            <person name="Bidwell S.L."/>
            <person name="Alsmark U.C.M."/>
            <person name="Besteiro S."/>
            <person name="Sicheritz-Ponten T."/>
            <person name="Noel C.J."/>
            <person name="Dacks J.B."/>
            <person name="Foster P.G."/>
            <person name="Simillion C."/>
            <person name="Van de Peer Y."/>
            <person name="Miranda-Saavedra D."/>
            <person name="Barton G.J."/>
            <person name="Westrop G.D."/>
            <person name="Mueller S."/>
            <person name="Dessi D."/>
            <person name="Fiori P.L."/>
            <person name="Ren Q."/>
            <person name="Paulsen I."/>
            <person name="Zhang H."/>
            <person name="Bastida-Corcuera F.D."/>
            <person name="Simoes-Barbosa A."/>
            <person name="Brown M.T."/>
            <person name="Hayes R.D."/>
            <person name="Mukherjee M."/>
            <person name="Okumura C.Y."/>
            <person name="Schneider R."/>
            <person name="Smith A.J."/>
            <person name="Vanacova S."/>
            <person name="Villalvazo M."/>
            <person name="Haas B.J."/>
            <person name="Pertea M."/>
            <person name="Feldblyum T.V."/>
            <person name="Utterback T.R."/>
            <person name="Shu C.L."/>
            <person name="Osoegawa K."/>
            <person name="de Jong P.J."/>
            <person name="Hrdy I."/>
            <person name="Horvathova L."/>
            <person name="Zubacova Z."/>
            <person name="Dolezal P."/>
            <person name="Malik S.B."/>
            <person name="Logsdon J.M. Jr."/>
            <person name="Henze K."/>
            <person name="Gupta A."/>
            <person name="Wang C.C."/>
            <person name="Dunne R.L."/>
            <person name="Upcroft J.A."/>
            <person name="Upcroft P."/>
            <person name="White O."/>
            <person name="Salzberg S.L."/>
            <person name="Tang P."/>
            <person name="Chiu C.-H."/>
            <person name="Lee Y.-S."/>
            <person name="Embley T.M."/>
            <person name="Coombs G.H."/>
            <person name="Mottram J.C."/>
            <person name="Tachezy J."/>
            <person name="Fraser-Liggett C.M."/>
            <person name="Johnson P.J."/>
        </authorList>
    </citation>
    <scope>NUCLEOTIDE SEQUENCE [LARGE SCALE GENOMIC DNA]</scope>
    <source>
        <strain evidence="2">G3</strain>
    </source>
</reference>
<sequence>MDFSRFDFINSRRIKQFINEYKDCKVTCDSRIMFIINRYFEIDPSLQSKFRNMIVRNFDMTFKFNETEKYVVLIFPDIQLIKYIIAKNAEIIQETNVKPSITIMLLPHLTELIAAYLMDEDLYYPSAEICLYGKTSKTDKPESNIKVESLNINLIPLDSDIVTMITENYLSRLWAFNELTAISEINACLDAISTNCEGFASVTAIGDKSGICAKHLSDISPTATTHLILIDRTADYITPLLTQSGIEGVIAELYGIIYGTTSFIDNSDQSSGQLFHIFNSQYDPLYPEFRLLSNREFVKKCNEYHEIVEQTLRPNTDKNIQAKRDDFIYASEKFKQIHKSLRSYESLSRHIIIESRQNPFRREVQEQEFLMIKQSEKGGKAHNQIEDKLFLYGADFRYIARILCLEYQLNPLDNDKSIVRRYESLVQRIYANYGLQQIPFLMRLKQMGLLSPEPQKTVTFKTLCQEYGLIDEEGNMYDGYVPLTTRLVNKIIKGEIEQMKKTLSQKNISFTQFGRFDPNDSIIVGFVGGCTHSEVNSMRTMSKKLKVKMNFFTTRVYTPNEFMDDIASGIPGWESVIEAVPIRVLHL</sequence>
<dbReference type="GO" id="GO:0005773">
    <property type="term" value="C:vacuole"/>
    <property type="evidence" value="ECO:0000318"/>
    <property type="project" value="GO_Central"/>
</dbReference>
<dbReference type="AlphaFoldDB" id="A2D7B8"/>
<dbReference type="RefSeq" id="XP_001276883.1">
    <property type="nucleotide sequence ID" value="XM_001276882.1"/>
</dbReference>
<dbReference type="OrthoDB" id="10262287at2759"/>
<dbReference type="GO" id="GO:0033263">
    <property type="term" value="C:CORVET complex"/>
    <property type="evidence" value="ECO:0000318"/>
    <property type="project" value="GO_Central"/>
</dbReference>
<dbReference type="PANTHER" id="PTHR11679">
    <property type="entry name" value="VESICLE PROTEIN SORTING-ASSOCIATED"/>
    <property type="match status" value="1"/>
</dbReference>